<dbReference type="AlphaFoldDB" id="A0A9W9S659"/>
<name>A0A9W9S659_9EURO</name>
<feature type="region of interest" description="Disordered" evidence="1">
    <location>
        <begin position="1"/>
        <end position="22"/>
    </location>
</feature>
<keyword evidence="3" id="KW-1185">Reference proteome</keyword>
<evidence type="ECO:0000313" key="2">
    <source>
        <dbReference type="EMBL" id="KAJ5372575.1"/>
    </source>
</evidence>
<reference evidence="2" key="1">
    <citation type="submission" date="2022-12" db="EMBL/GenBank/DDBJ databases">
        <authorList>
            <person name="Petersen C."/>
        </authorList>
    </citation>
    <scope>NUCLEOTIDE SEQUENCE</scope>
    <source>
        <strain evidence="2">IBT 3081</strain>
    </source>
</reference>
<feature type="non-terminal residue" evidence="2">
    <location>
        <position position="155"/>
    </location>
</feature>
<dbReference type="EMBL" id="JAPZBT010000002">
    <property type="protein sequence ID" value="KAJ5372575.1"/>
    <property type="molecule type" value="Genomic_DNA"/>
</dbReference>
<dbReference type="GeneID" id="81461494"/>
<proteinExistence type="predicted"/>
<protein>
    <submittedName>
        <fullName evidence="2">Uncharacterized protein</fullName>
    </submittedName>
</protein>
<gene>
    <name evidence="2" type="ORF">N7517_004581</name>
</gene>
<comment type="caution">
    <text evidence="2">The sequence shown here is derived from an EMBL/GenBank/DDBJ whole genome shotgun (WGS) entry which is preliminary data.</text>
</comment>
<organism evidence="2 3">
    <name type="scientific">Penicillium concentricum</name>
    <dbReference type="NCBI Taxonomy" id="293559"/>
    <lineage>
        <taxon>Eukaryota</taxon>
        <taxon>Fungi</taxon>
        <taxon>Dikarya</taxon>
        <taxon>Ascomycota</taxon>
        <taxon>Pezizomycotina</taxon>
        <taxon>Eurotiomycetes</taxon>
        <taxon>Eurotiomycetidae</taxon>
        <taxon>Eurotiales</taxon>
        <taxon>Aspergillaceae</taxon>
        <taxon>Penicillium</taxon>
    </lineage>
</organism>
<reference evidence="2" key="2">
    <citation type="journal article" date="2023" name="IMA Fungus">
        <title>Comparative genomic study of the Penicillium genus elucidates a diverse pangenome and 15 lateral gene transfer events.</title>
        <authorList>
            <person name="Petersen C."/>
            <person name="Sorensen T."/>
            <person name="Nielsen M.R."/>
            <person name="Sondergaard T.E."/>
            <person name="Sorensen J.L."/>
            <person name="Fitzpatrick D.A."/>
            <person name="Frisvad J.C."/>
            <person name="Nielsen K.L."/>
        </authorList>
    </citation>
    <scope>NUCLEOTIDE SEQUENCE</scope>
    <source>
        <strain evidence="2">IBT 3081</strain>
    </source>
</reference>
<dbReference type="RefSeq" id="XP_056578561.1">
    <property type="nucleotide sequence ID" value="XM_056722311.1"/>
</dbReference>
<sequence>RHPGRLIPTLDGGRPRPPRSLRHPSFHVLACTQLLSAPNKIVRGAGPGGKRRAVQNRAKECDRGCVSDVEKGAGRDLIGPGNCVACLSGPLGESSRGPKRTVRPGIRGLLTAGIWDVGCDGGDSGCFLYSRNTSIGSKRKTLAQSKKKERKSVLA</sequence>
<dbReference type="Proteomes" id="UP001147752">
    <property type="component" value="Unassembled WGS sequence"/>
</dbReference>
<evidence type="ECO:0000256" key="1">
    <source>
        <dbReference type="SAM" id="MobiDB-lite"/>
    </source>
</evidence>
<evidence type="ECO:0000313" key="3">
    <source>
        <dbReference type="Proteomes" id="UP001147752"/>
    </source>
</evidence>
<accession>A0A9W9S659</accession>